<dbReference type="Proteomes" id="UP000035996">
    <property type="component" value="Unassembled WGS sequence"/>
</dbReference>
<protein>
    <recommendedName>
        <fullName evidence="1">DUF4166 domain-containing protein</fullName>
    </recommendedName>
</protein>
<dbReference type="RefSeq" id="WP_048309013.1">
    <property type="nucleotide sequence ID" value="NZ_CP119526.1"/>
</dbReference>
<dbReference type="OrthoDB" id="2448833at2"/>
<sequence>MSIYKKAIGKQFQHLHPMLQKRYEISSLNSFQGSGVMEKLSGGPVWLYPFFFLGTKWKLLFPESGENITFVIKNTPRKGKNGEEQIHWERIFYFDKKKRYFNALMSLDEERSIIKDYLGEPALMYSDLAFNVNDASGSITIQSQDQRLVLGRWEIPLPRIFQGLATVTESYLEKEKAFHIKVKVENPIIGSLFSYEGVFRDDASDKESISY</sequence>
<gene>
    <name evidence="2" type="ORF">AB986_00915</name>
</gene>
<comment type="caution">
    <text evidence="2">The sequence shown here is derived from an EMBL/GenBank/DDBJ whole genome shotgun (WGS) entry which is preliminary data.</text>
</comment>
<name>A0A0J6D102_9BACL</name>
<evidence type="ECO:0000313" key="2">
    <source>
        <dbReference type="EMBL" id="KMM37929.1"/>
    </source>
</evidence>
<accession>A0A0J6D102</accession>
<dbReference type="EMBL" id="LELK01000001">
    <property type="protein sequence ID" value="KMM37929.1"/>
    <property type="molecule type" value="Genomic_DNA"/>
</dbReference>
<dbReference type="InterPro" id="IPR025311">
    <property type="entry name" value="DUF4166"/>
</dbReference>
<organism evidence="2 3">
    <name type="scientific">Guptibacillus hwajinpoensis</name>
    <dbReference type="NCBI Taxonomy" id="208199"/>
    <lineage>
        <taxon>Bacteria</taxon>
        <taxon>Bacillati</taxon>
        <taxon>Bacillota</taxon>
        <taxon>Bacilli</taxon>
        <taxon>Bacillales</taxon>
        <taxon>Guptibacillaceae</taxon>
        <taxon>Guptibacillus</taxon>
    </lineage>
</organism>
<dbReference type="Pfam" id="PF13761">
    <property type="entry name" value="DUF4166"/>
    <property type="match status" value="1"/>
</dbReference>
<evidence type="ECO:0000313" key="3">
    <source>
        <dbReference type="Proteomes" id="UP000035996"/>
    </source>
</evidence>
<proteinExistence type="predicted"/>
<feature type="domain" description="DUF4166" evidence="1">
    <location>
        <begin position="15"/>
        <end position="199"/>
    </location>
</feature>
<dbReference type="AlphaFoldDB" id="A0A0J6D102"/>
<dbReference type="STRING" id="157733.AB986_00915"/>
<reference evidence="2" key="1">
    <citation type="submission" date="2015-06" db="EMBL/GenBank/DDBJ databases">
        <authorList>
            <person name="Liu B."/>
            <person name="Wang J."/>
            <person name="Zhu Y."/>
            <person name="Liu G."/>
            <person name="Chen Q."/>
            <person name="Zheng C."/>
            <person name="Che J."/>
            <person name="Ge C."/>
            <person name="Shi H."/>
            <person name="Pan Z."/>
            <person name="Liu X."/>
        </authorList>
    </citation>
    <scope>NUCLEOTIDE SEQUENCE [LARGE SCALE GENOMIC DNA]</scope>
    <source>
        <strain evidence="2">DSM 16346</strain>
    </source>
</reference>
<evidence type="ECO:0000259" key="1">
    <source>
        <dbReference type="Pfam" id="PF13761"/>
    </source>
</evidence>
<keyword evidence="3" id="KW-1185">Reference proteome</keyword>